<evidence type="ECO:0000313" key="3">
    <source>
        <dbReference type="EMBL" id="AMJ76198.1"/>
    </source>
</evidence>
<dbReference type="RefSeq" id="WP_057795074.1">
    <property type="nucleotide sequence ID" value="NZ_CP013926.1"/>
</dbReference>
<keyword evidence="1" id="KW-0227">DNA damage</keyword>
<dbReference type="GO" id="GO:0008168">
    <property type="term" value="F:methyltransferase activity"/>
    <property type="evidence" value="ECO:0007669"/>
    <property type="project" value="UniProtKB-KW"/>
</dbReference>
<dbReference type="Proteomes" id="UP000056750">
    <property type="component" value="Chromosome"/>
</dbReference>
<keyword evidence="3" id="KW-0808">Transferase</keyword>
<dbReference type="InterPro" id="IPR036388">
    <property type="entry name" value="WH-like_DNA-bd_sf"/>
</dbReference>
<dbReference type="InterPro" id="IPR036217">
    <property type="entry name" value="MethylDNA_cys_MeTrfase_DNAb"/>
</dbReference>
<organism evidence="3 4">
    <name type="scientific">Alteromonas stellipolaris</name>
    <dbReference type="NCBI Taxonomy" id="233316"/>
    <lineage>
        <taxon>Bacteria</taxon>
        <taxon>Pseudomonadati</taxon>
        <taxon>Pseudomonadota</taxon>
        <taxon>Gammaproteobacteria</taxon>
        <taxon>Alteromonadales</taxon>
        <taxon>Alteromonadaceae</taxon>
        <taxon>Alteromonas/Salinimonas group</taxon>
        <taxon>Alteromonas</taxon>
    </lineage>
</organism>
<proteinExistence type="predicted"/>
<dbReference type="EMBL" id="CP013926">
    <property type="protein sequence ID" value="AMJ76198.1"/>
    <property type="molecule type" value="Genomic_DNA"/>
</dbReference>
<dbReference type="Gene3D" id="1.10.10.10">
    <property type="entry name" value="Winged helix-like DNA-binding domain superfamily/Winged helix DNA-binding domain"/>
    <property type="match status" value="1"/>
</dbReference>
<sequence length="112" mass="12280">MVNVAIQSKILKTLSIVPSGYVVSYGQLADLAGLPGKARLVGKCLKDSDATTRWHRVIRSDGKIAFPAGSELAEEQRSLLVSEGIVVKNHRVNMKVYGWKPSLYTLLAELEK</sequence>
<dbReference type="PANTHER" id="PTHR42942:SF1">
    <property type="entry name" value="ALKYLTRANSFERASE-LIKE PROTEIN 1"/>
    <property type="match status" value="1"/>
</dbReference>
<evidence type="ECO:0000256" key="1">
    <source>
        <dbReference type="ARBA" id="ARBA00022763"/>
    </source>
</evidence>
<reference evidence="3 4" key="1">
    <citation type="submission" date="2015-12" db="EMBL/GenBank/DDBJ databases">
        <title>Intraspecies pangenome expansion in the marine bacterium Alteromonas.</title>
        <authorList>
            <person name="Lopez-Perez M."/>
            <person name="Rodriguez-Valera F."/>
        </authorList>
    </citation>
    <scope>NUCLEOTIDE SEQUENCE [LARGE SCALE GENOMIC DNA]</scope>
    <source>
        <strain evidence="3 4">LMG 21861</strain>
    </source>
</reference>
<dbReference type="Pfam" id="PF01035">
    <property type="entry name" value="DNA_binding_1"/>
    <property type="match status" value="1"/>
</dbReference>
<gene>
    <name evidence="3" type="ORF">AVL57_20840</name>
</gene>
<protein>
    <submittedName>
        <fullName evidence="3">Cysteine methyltransferase</fullName>
    </submittedName>
</protein>
<keyword evidence="3" id="KW-0489">Methyltransferase</keyword>
<evidence type="ECO:0000313" key="4">
    <source>
        <dbReference type="Proteomes" id="UP000056750"/>
    </source>
</evidence>
<keyword evidence="4" id="KW-1185">Reference proteome</keyword>
<dbReference type="InterPro" id="IPR014048">
    <property type="entry name" value="MethylDNA_cys_MeTrfase_DNA-bd"/>
</dbReference>
<evidence type="ECO:0000259" key="2">
    <source>
        <dbReference type="Pfam" id="PF01035"/>
    </source>
</evidence>
<dbReference type="InterPro" id="IPR052520">
    <property type="entry name" value="ATL_DNA_repair"/>
</dbReference>
<name>A0ABM5YNR3_9ALTE</name>
<dbReference type="PANTHER" id="PTHR42942">
    <property type="entry name" value="6-O-METHYLGUANINE DNA METHYLTRANSFERASE"/>
    <property type="match status" value="1"/>
</dbReference>
<dbReference type="GO" id="GO:0032259">
    <property type="term" value="P:methylation"/>
    <property type="evidence" value="ECO:0007669"/>
    <property type="project" value="UniProtKB-KW"/>
</dbReference>
<accession>A0ABM5YNR3</accession>
<feature type="domain" description="Methylated-DNA-[protein]-cysteine S-methyltransferase DNA binding" evidence="2">
    <location>
        <begin position="6"/>
        <end position="85"/>
    </location>
</feature>
<dbReference type="SUPFAM" id="SSF46767">
    <property type="entry name" value="Methylated DNA-protein cysteine methyltransferase, C-terminal domain"/>
    <property type="match status" value="1"/>
</dbReference>